<gene>
    <name evidence="1" type="ORF">B0188_07210</name>
</gene>
<dbReference type="STRING" id="123822.B0188_07210"/>
<dbReference type="AlphaFoldDB" id="A0A1T0AYP4"/>
<dbReference type="InterPro" id="IPR035292">
    <property type="entry name" value="DUF5363"/>
</dbReference>
<proteinExistence type="predicted"/>
<dbReference type="OrthoDB" id="5679365at2"/>
<comment type="caution">
    <text evidence="1">The sequence shown here is derived from an EMBL/GenBank/DDBJ whole genome shotgun (WGS) entry which is preliminary data.</text>
</comment>
<accession>A0A1T0AYP4</accession>
<dbReference type="Pfam" id="PF17320">
    <property type="entry name" value="DUF5363"/>
    <property type="match status" value="1"/>
</dbReference>
<organism evidence="1 2">
    <name type="scientific">[Haemophilus] felis</name>
    <dbReference type="NCBI Taxonomy" id="123822"/>
    <lineage>
        <taxon>Bacteria</taxon>
        <taxon>Pseudomonadati</taxon>
        <taxon>Pseudomonadota</taxon>
        <taxon>Gammaproteobacteria</taxon>
        <taxon>Pasteurellales</taxon>
        <taxon>Pasteurellaceae</taxon>
    </lineage>
</organism>
<reference evidence="1 2" key="1">
    <citation type="submission" date="2017-02" db="EMBL/GenBank/DDBJ databases">
        <title>Draft genome sequence of Haemophilus felis CCUG 31170 type strain.</title>
        <authorList>
            <person name="Engstrom-Jakobsson H."/>
            <person name="Salva-Serra F."/>
            <person name="Thorell K."/>
            <person name="Gonzales-Siles L."/>
            <person name="Karlsson R."/>
            <person name="Boulund F."/>
            <person name="Engstrand L."/>
            <person name="Kristiansson E."/>
            <person name="Moore E."/>
        </authorList>
    </citation>
    <scope>NUCLEOTIDE SEQUENCE [LARGE SCALE GENOMIC DNA]</scope>
    <source>
        <strain evidence="1 2">CCUG 31170</strain>
    </source>
</reference>
<dbReference type="Proteomes" id="UP000190023">
    <property type="component" value="Unassembled WGS sequence"/>
</dbReference>
<keyword evidence="2" id="KW-1185">Reference proteome</keyword>
<evidence type="ECO:0000313" key="1">
    <source>
        <dbReference type="EMBL" id="OOS02997.1"/>
    </source>
</evidence>
<evidence type="ECO:0000313" key="2">
    <source>
        <dbReference type="Proteomes" id="UP000190023"/>
    </source>
</evidence>
<dbReference type="EMBL" id="MUYB01000028">
    <property type="protein sequence ID" value="OOS02997.1"/>
    <property type="molecule type" value="Genomic_DNA"/>
</dbReference>
<name>A0A1T0AYP4_9PAST</name>
<sequence>MMLEKIKNQIKYLWSEYNKFCHELGFDKGRTCRCAPIVKFDDDLELKEKPKSKQQQKEF</sequence>
<protein>
    <submittedName>
        <fullName evidence="1">Uncharacterized protein</fullName>
    </submittedName>
</protein>